<dbReference type="RefSeq" id="WP_157992162.1">
    <property type="nucleotide sequence ID" value="NZ_LR217698.1"/>
</dbReference>
<dbReference type="FunFam" id="3.40.120.10:FF:000003">
    <property type="entry name" value="Phosphoglucosamine mutase"/>
    <property type="match status" value="1"/>
</dbReference>
<feature type="domain" description="Alpha-D-phosphohexomutase alpha/beta/alpha" evidence="8">
    <location>
        <begin position="4"/>
        <end position="135"/>
    </location>
</feature>
<dbReference type="SUPFAM" id="SSF55957">
    <property type="entry name" value="Phosphoglucomutase, C-terminal domain"/>
    <property type="match status" value="1"/>
</dbReference>
<dbReference type="EC" id="5.4.2.10" evidence="6"/>
<feature type="active site" description="Phosphoserine intermediate" evidence="6">
    <location>
        <position position="102"/>
    </location>
</feature>
<dbReference type="NCBIfam" id="TIGR01455">
    <property type="entry name" value="glmM"/>
    <property type="match status" value="1"/>
</dbReference>
<dbReference type="Proteomes" id="UP000294364">
    <property type="component" value="Chromosome"/>
</dbReference>
<dbReference type="Pfam" id="PF02880">
    <property type="entry name" value="PGM_PMM_III"/>
    <property type="match status" value="1"/>
</dbReference>
<dbReference type="PANTHER" id="PTHR42946:SF1">
    <property type="entry name" value="PHOSPHOGLUCOMUTASE (ALPHA-D-GLUCOSE-1,6-BISPHOSPHATE-DEPENDENT)"/>
    <property type="match status" value="1"/>
</dbReference>
<dbReference type="Gene3D" id="3.30.310.50">
    <property type="entry name" value="Alpha-D-phosphohexomutase, C-terminal domain"/>
    <property type="match status" value="1"/>
</dbReference>
<dbReference type="InterPro" id="IPR005844">
    <property type="entry name" value="A-D-PHexomutase_a/b/a-I"/>
</dbReference>
<sequence length="445" mass="48636">MRIRKYFGTDGIRGRVGQLPITPDFILKLGWSLGKVLLRYDSREIIIGKDTRISGYMLESSLGAGLSAAGLSTALTGPIPTPAIAYLTRAFRASAGIVISASHNLFDDNGIKFFSNEGRKLSDEVELAIENEIEQSFTCVDSSILGQTTCISDATRRYIEFCKGTFPSYLTLNPLKIVVDCANGATYHIAPNVLRDLGAKVIAIGVQPNGININKNCGSTDLRLLQSRVIEEKADVGLAYDGDGDRIIMVDHLGHKVDGDQILYLIAREELYRKELKGCVVGTIMSNMGLEIALRELGIPFARSSVGDRYILEMLREKGWRLGAENSGHVILLDKTTTGDGIIAGLQVLAVMLNNNTSLYDLCSGIKLFPQRVINVSCSRNGNPLESIQVQEIQSKAELELKGCGRVLLRKSGTEPLIRIMVEGDNIKQVTFLAQHIAHVIKTIV</sequence>
<dbReference type="GO" id="GO:0000287">
    <property type="term" value="F:magnesium ion binding"/>
    <property type="evidence" value="ECO:0007669"/>
    <property type="project" value="UniProtKB-UniRule"/>
</dbReference>
<evidence type="ECO:0000256" key="4">
    <source>
        <dbReference type="ARBA" id="ARBA00022842"/>
    </source>
</evidence>
<dbReference type="InterPro" id="IPR050060">
    <property type="entry name" value="Phosphoglucosamine_mutase"/>
</dbReference>
<feature type="binding site" evidence="6">
    <location>
        <position position="245"/>
    </location>
    <ligand>
        <name>Mg(2+)</name>
        <dbReference type="ChEBI" id="CHEBI:18420"/>
    </ligand>
</feature>
<dbReference type="GO" id="GO:0004615">
    <property type="term" value="F:phosphomannomutase activity"/>
    <property type="evidence" value="ECO:0007669"/>
    <property type="project" value="TreeGrafter"/>
</dbReference>
<evidence type="ECO:0000256" key="2">
    <source>
        <dbReference type="ARBA" id="ARBA00022553"/>
    </source>
</evidence>
<evidence type="ECO:0000256" key="6">
    <source>
        <dbReference type="HAMAP-Rule" id="MF_01554"/>
    </source>
</evidence>
<evidence type="ECO:0000259" key="10">
    <source>
        <dbReference type="Pfam" id="PF02880"/>
    </source>
</evidence>
<dbReference type="InterPro" id="IPR005841">
    <property type="entry name" value="Alpha-D-phosphohexomutase_SF"/>
</dbReference>
<feature type="domain" description="Alpha-D-phosphohexomutase alpha/beta/alpha" evidence="10">
    <location>
        <begin position="258"/>
        <end position="364"/>
    </location>
</feature>
<evidence type="ECO:0000313" key="12">
    <source>
        <dbReference type="Proteomes" id="UP000294364"/>
    </source>
</evidence>
<gene>
    <name evidence="6 11" type="primary">glmM</name>
    <name evidence="11" type="ORF">ERCICURT3053_516</name>
</gene>
<reference evidence="11 12" key="1">
    <citation type="submission" date="2019-02" db="EMBL/GenBank/DDBJ databases">
        <authorList>
            <person name="Manzano-Marin A."/>
            <person name="Manzano-Marin A."/>
        </authorList>
    </citation>
    <scope>NUCLEOTIDE SEQUENCE [LARGE SCALE GENOMIC DNA]</scope>
    <source>
        <strain evidence="11 12">ErCicurtihirsuta</strain>
    </source>
</reference>
<dbReference type="HAMAP" id="MF_01554_B">
    <property type="entry name" value="GlmM_B"/>
    <property type="match status" value="1"/>
</dbReference>
<dbReference type="FunFam" id="3.40.120.10:FF:000001">
    <property type="entry name" value="Phosphoglucosamine mutase"/>
    <property type="match status" value="1"/>
</dbReference>
<dbReference type="Pfam" id="PF02878">
    <property type="entry name" value="PGM_PMM_I"/>
    <property type="match status" value="1"/>
</dbReference>
<evidence type="ECO:0000256" key="3">
    <source>
        <dbReference type="ARBA" id="ARBA00022723"/>
    </source>
</evidence>
<feature type="domain" description="Alpha-D-phosphohexomutase C-terminal" evidence="7">
    <location>
        <begin position="374"/>
        <end position="438"/>
    </location>
</feature>
<dbReference type="Gene3D" id="3.40.120.10">
    <property type="entry name" value="Alpha-D-Glucose-1,6-Bisphosphate, subunit A, domain 3"/>
    <property type="match status" value="3"/>
</dbReference>
<dbReference type="InterPro" id="IPR005846">
    <property type="entry name" value="A-D-PHexomutase_a/b/a-III"/>
</dbReference>
<keyword evidence="2 6" id="KW-0597">Phosphoprotein</keyword>
<evidence type="ECO:0000313" key="11">
    <source>
        <dbReference type="EMBL" id="VFP78871.1"/>
    </source>
</evidence>
<evidence type="ECO:0000256" key="1">
    <source>
        <dbReference type="ARBA" id="ARBA00010231"/>
    </source>
</evidence>
<comment type="function">
    <text evidence="6">Catalyzes the conversion of glucosamine-6-phosphate to glucosamine-1-phosphate.</text>
</comment>
<dbReference type="InterPro" id="IPR005845">
    <property type="entry name" value="A-D-PHexomutase_a/b/a-II"/>
</dbReference>
<dbReference type="PANTHER" id="PTHR42946">
    <property type="entry name" value="PHOSPHOHEXOSE MUTASE"/>
    <property type="match status" value="1"/>
</dbReference>
<keyword evidence="3 6" id="KW-0479">Metal-binding</keyword>
<dbReference type="InterPro" id="IPR036900">
    <property type="entry name" value="A-D-PHexomutase_C_sf"/>
</dbReference>
<dbReference type="InterPro" id="IPR005843">
    <property type="entry name" value="A-D-PHexomutase_C"/>
</dbReference>
<keyword evidence="4 6" id="KW-0460">Magnesium</keyword>
<dbReference type="InterPro" id="IPR006352">
    <property type="entry name" value="GlmM_bact"/>
</dbReference>
<dbReference type="GO" id="GO:0005975">
    <property type="term" value="P:carbohydrate metabolic process"/>
    <property type="evidence" value="ECO:0007669"/>
    <property type="project" value="InterPro"/>
</dbReference>
<dbReference type="NCBIfam" id="NF008139">
    <property type="entry name" value="PRK10887.1"/>
    <property type="match status" value="1"/>
</dbReference>
<feature type="binding site" evidence="6">
    <location>
        <position position="243"/>
    </location>
    <ligand>
        <name>Mg(2+)</name>
        <dbReference type="ChEBI" id="CHEBI:18420"/>
    </ligand>
</feature>
<dbReference type="GO" id="GO:0009252">
    <property type="term" value="P:peptidoglycan biosynthetic process"/>
    <property type="evidence" value="ECO:0007669"/>
    <property type="project" value="TreeGrafter"/>
</dbReference>
<feature type="modified residue" description="Phosphoserine" evidence="6">
    <location>
        <position position="102"/>
    </location>
</feature>
<feature type="binding site" evidence="6">
    <location>
        <position position="241"/>
    </location>
    <ligand>
        <name>Mg(2+)</name>
        <dbReference type="ChEBI" id="CHEBI:18420"/>
    </ligand>
</feature>
<evidence type="ECO:0000256" key="5">
    <source>
        <dbReference type="ARBA" id="ARBA00023235"/>
    </source>
</evidence>
<protein>
    <recommendedName>
        <fullName evidence="6">Phosphoglucosamine mutase</fullName>
        <ecNumber evidence="6">5.4.2.10</ecNumber>
    </recommendedName>
</protein>
<comment type="catalytic activity">
    <reaction evidence="6">
        <text>alpha-D-glucosamine 1-phosphate = D-glucosamine 6-phosphate</text>
        <dbReference type="Rhea" id="RHEA:23424"/>
        <dbReference type="ChEBI" id="CHEBI:58516"/>
        <dbReference type="ChEBI" id="CHEBI:58725"/>
        <dbReference type="EC" id="5.4.2.10"/>
    </reaction>
</comment>
<dbReference type="InterPro" id="IPR016055">
    <property type="entry name" value="A-D-PHexomutase_a/b/a-I/II/III"/>
</dbReference>
<dbReference type="GO" id="GO:0006048">
    <property type="term" value="P:UDP-N-acetylglucosamine biosynthetic process"/>
    <property type="evidence" value="ECO:0007669"/>
    <property type="project" value="TreeGrafter"/>
</dbReference>
<dbReference type="Pfam" id="PF02879">
    <property type="entry name" value="PGM_PMM_II"/>
    <property type="match status" value="1"/>
</dbReference>
<keyword evidence="5 6" id="KW-0413">Isomerase</keyword>
<dbReference type="GO" id="GO:0005829">
    <property type="term" value="C:cytosol"/>
    <property type="evidence" value="ECO:0007669"/>
    <property type="project" value="TreeGrafter"/>
</dbReference>
<comment type="PTM">
    <text evidence="6">Activated by phosphorylation.</text>
</comment>
<comment type="cofactor">
    <cofactor evidence="6">
        <name>Mg(2+)</name>
        <dbReference type="ChEBI" id="CHEBI:18420"/>
    </cofactor>
    <text evidence="6">Binds 1 Mg(2+) ion per subunit.</text>
</comment>
<dbReference type="AlphaFoldDB" id="A0A451CZL6"/>
<evidence type="ECO:0000259" key="7">
    <source>
        <dbReference type="Pfam" id="PF00408"/>
    </source>
</evidence>
<evidence type="ECO:0000259" key="8">
    <source>
        <dbReference type="Pfam" id="PF02878"/>
    </source>
</evidence>
<name>A0A451CZL6_9GAMM</name>
<comment type="similarity">
    <text evidence="1 6">Belongs to the phosphohexose mutase family.</text>
</comment>
<accession>A0A451CZL6</accession>
<dbReference type="CDD" id="cd05802">
    <property type="entry name" value="GlmM"/>
    <property type="match status" value="1"/>
</dbReference>
<dbReference type="OrthoDB" id="9803322at2"/>
<feature type="binding site" description="via phosphate group" evidence="6">
    <location>
        <position position="102"/>
    </location>
    <ligand>
        <name>Mg(2+)</name>
        <dbReference type="ChEBI" id="CHEBI:18420"/>
    </ligand>
</feature>
<dbReference type="GO" id="GO:0008966">
    <property type="term" value="F:phosphoglucosamine mutase activity"/>
    <property type="evidence" value="ECO:0007669"/>
    <property type="project" value="UniProtKB-UniRule"/>
</dbReference>
<dbReference type="SUPFAM" id="SSF53738">
    <property type="entry name" value="Phosphoglucomutase, first 3 domains"/>
    <property type="match status" value="3"/>
</dbReference>
<feature type="domain" description="Alpha-D-phosphohexomutase alpha/beta/alpha" evidence="9">
    <location>
        <begin position="157"/>
        <end position="254"/>
    </location>
</feature>
<dbReference type="PRINTS" id="PR00509">
    <property type="entry name" value="PGMPMM"/>
</dbReference>
<dbReference type="EMBL" id="LR217698">
    <property type="protein sequence ID" value="VFP78871.1"/>
    <property type="molecule type" value="Genomic_DNA"/>
</dbReference>
<dbReference type="FunFam" id="3.30.310.50:FF:000001">
    <property type="entry name" value="Phosphoglucosamine mutase"/>
    <property type="match status" value="1"/>
</dbReference>
<proteinExistence type="inferred from homology"/>
<dbReference type="Pfam" id="PF00408">
    <property type="entry name" value="PGM_PMM_IV"/>
    <property type="match status" value="1"/>
</dbReference>
<evidence type="ECO:0000259" key="9">
    <source>
        <dbReference type="Pfam" id="PF02879"/>
    </source>
</evidence>
<organism evidence="11 12">
    <name type="scientific">Candidatus Erwinia haradaeae</name>
    <dbReference type="NCBI Taxonomy" id="1922217"/>
    <lineage>
        <taxon>Bacteria</taxon>
        <taxon>Pseudomonadati</taxon>
        <taxon>Pseudomonadota</taxon>
        <taxon>Gammaproteobacteria</taxon>
        <taxon>Enterobacterales</taxon>
        <taxon>Erwiniaceae</taxon>
        <taxon>Erwinia</taxon>
    </lineage>
</organism>